<organism evidence="2 3">
    <name type="scientific">Tolypocladium ophioglossoides (strain CBS 100239)</name>
    <name type="common">Snaketongue truffleclub</name>
    <name type="synonym">Elaphocordyceps ophioglossoides</name>
    <dbReference type="NCBI Taxonomy" id="1163406"/>
    <lineage>
        <taxon>Eukaryota</taxon>
        <taxon>Fungi</taxon>
        <taxon>Dikarya</taxon>
        <taxon>Ascomycota</taxon>
        <taxon>Pezizomycotina</taxon>
        <taxon>Sordariomycetes</taxon>
        <taxon>Hypocreomycetidae</taxon>
        <taxon>Hypocreales</taxon>
        <taxon>Ophiocordycipitaceae</taxon>
        <taxon>Tolypocladium</taxon>
    </lineage>
</organism>
<comment type="caution">
    <text evidence="2">The sequence shown here is derived from an EMBL/GenBank/DDBJ whole genome shotgun (WGS) entry which is preliminary data.</text>
</comment>
<dbReference type="Proteomes" id="UP000036947">
    <property type="component" value="Unassembled WGS sequence"/>
</dbReference>
<dbReference type="EMBL" id="LFRF01000020">
    <property type="protein sequence ID" value="KND89136.1"/>
    <property type="molecule type" value="Genomic_DNA"/>
</dbReference>
<feature type="region of interest" description="Disordered" evidence="1">
    <location>
        <begin position="1"/>
        <end position="61"/>
    </location>
</feature>
<protein>
    <submittedName>
        <fullName evidence="2">Uncharacterized protein</fullName>
    </submittedName>
</protein>
<dbReference type="STRING" id="1163406.A0A0L0N544"/>
<proteinExistence type="predicted"/>
<dbReference type="AlphaFoldDB" id="A0A0L0N544"/>
<gene>
    <name evidence="2" type="ORF">TOPH_06230</name>
</gene>
<reference evidence="2 3" key="1">
    <citation type="journal article" date="2015" name="BMC Genomics">
        <title>The genome of the truffle-parasite Tolypocladium ophioglossoides and the evolution of antifungal peptaibiotics.</title>
        <authorList>
            <person name="Quandt C.A."/>
            <person name="Bushley K.E."/>
            <person name="Spatafora J.W."/>
        </authorList>
    </citation>
    <scope>NUCLEOTIDE SEQUENCE [LARGE SCALE GENOMIC DNA]</scope>
    <source>
        <strain evidence="2 3">CBS 100239</strain>
    </source>
</reference>
<evidence type="ECO:0000313" key="2">
    <source>
        <dbReference type="EMBL" id="KND89136.1"/>
    </source>
</evidence>
<dbReference type="OrthoDB" id="5336565at2759"/>
<sequence>MCQANRQQYRKPQAAEHEMSSSQSSLGRRKRGSQSPVKRDSSNTTTTRSTGPYDRAFQQHLIDHHIYPNRYKYHNGRTPPRPANLDEIREFLSRSRQSLSPSQFSDERFESFQQADELAAKETDVMLDET</sequence>
<accession>A0A0L0N544</accession>
<evidence type="ECO:0000256" key="1">
    <source>
        <dbReference type="SAM" id="MobiDB-lite"/>
    </source>
</evidence>
<keyword evidence="3" id="KW-1185">Reference proteome</keyword>
<name>A0A0L0N544_TOLOC</name>
<evidence type="ECO:0000313" key="3">
    <source>
        <dbReference type="Proteomes" id="UP000036947"/>
    </source>
</evidence>